<dbReference type="CDD" id="cd02440">
    <property type="entry name" value="AdoMet_MTases"/>
    <property type="match status" value="1"/>
</dbReference>
<protein>
    <submittedName>
        <fullName evidence="3">Methyltransferase domain-containing protein</fullName>
    </submittedName>
</protein>
<evidence type="ECO:0000259" key="2">
    <source>
        <dbReference type="Pfam" id="PF08241"/>
    </source>
</evidence>
<evidence type="ECO:0000313" key="4">
    <source>
        <dbReference type="Proteomes" id="UP001139104"/>
    </source>
</evidence>
<dbReference type="EMBL" id="JAIVFP010000001">
    <property type="protein sequence ID" value="MCI4682468.1"/>
    <property type="molecule type" value="Genomic_DNA"/>
</dbReference>
<evidence type="ECO:0000313" key="3">
    <source>
        <dbReference type="EMBL" id="MCI4682468.1"/>
    </source>
</evidence>
<dbReference type="Gene3D" id="3.40.50.150">
    <property type="entry name" value="Vaccinia Virus protein VP39"/>
    <property type="match status" value="1"/>
</dbReference>
<feature type="domain" description="Methyltransferase type 11" evidence="2">
    <location>
        <begin position="69"/>
        <end position="167"/>
    </location>
</feature>
<proteinExistence type="predicted"/>
<organism evidence="3 4">
    <name type="scientific">Candidatus Rhodoblastus alkanivorans</name>
    <dbReference type="NCBI Taxonomy" id="2954117"/>
    <lineage>
        <taxon>Bacteria</taxon>
        <taxon>Pseudomonadati</taxon>
        <taxon>Pseudomonadota</taxon>
        <taxon>Alphaproteobacteria</taxon>
        <taxon>Hyphomicrobiales</taxon>
        <taxon>Rhodoblastaceae</taxon>
        <taxon>Rhodoblastus</taxon>
    </lineage>
</organism>
<reference evidence="3" key="1">
    <citation type="journal article" date="2022" name="ISME J.">
        <title>Identification of active gaseous-alkane degraders at natural gas seeps.</title>
        <authorList>
            <person name="Farhan Ul Haque M."/>
            <person name="Hernandez M."/>
            <person name="Crombie A.T."/>
            <person name="Murrell J.C."/>
        </authorList>
    </citation>
    <scope>NUCLEOTIDE SEQUENCE</scope>
    <source>
        <strain evidence="3">PC2</strain>
    </source>
</reference>
<dbReference type="PANTHER" id="PTHR44068">
    <property type="entry name" value="ZGC:194242"/>
    <property type="match status" value="1"/>
</dbReference>
<dbReference type="RefSeq" id="WP_243066477.1">
    <property type="nucleotide sequence ID" value="NZ_JAIVFK010000020.1"/>
</dbReference>
<evidence type="ECO:0000256" key="1">
    <source>
        <dbReference type="ARBA" id="ARBA00022679"/>
    </source>
</evidence>
<sequence>MEPNNAISRHYAHGSLEHAIFAALSASGKNLSALSVDDLAPVDEFHIGGRQATVDLAAQAGFARGSRLLDIGCGLGGASRYFAAELGCRVTGVDLTEEYVNVARALAERVGLAPRVSYRIGSALALPFAPQAFDGGYMLHVGMNIDDKQKLFSEARRVIAPGGIFAIYDVMREPGAGETAFPVPWASHAGMSHIESAATYRGLLEEAGFAVEKERSRADFALDVFRRMQAPAAAGGGQPSLGLHILMGATTPQKIANTIAGLEQGLIAPMEMISRVR</sequence>
<gene>
    <name evidence="3" type="ORF">K2U94_06795</name>
</gene>
<dbReference type="PANTHER" id="PTHR44068:SF11">
    <property type="entry name" value="GERANYL DIPHOSPHATE 2-C-METHYLTRANSFERASE"/>
    <property type="match status" value="1"/>
</dbReference>
<dbReference type="InterPro" id="IPR029063">
    <property type="entry name" value="SAM-dependent_MTases_sf"/>
</dbReference>
<keyword evidence="1" id="KW-0808">Transferase</keyword>
<dbReference type="SUPFAM" id="SSF53335">
    <property type="entry name" value="S-adenosyl-L-methionine-dependent methyltransferases"/>
    <property type="match status" value="1"/>
</dbReference>
<dbReference type="Proteomes" id="UP001139104">
    <property type="component" value="Unassembled WGS sequence"/>
</dbReference>
<dbReference type="Pfam" id="PF08241">
    <property type="entry name" value="Methyltransf_11"/>
    <property type="match status" value="1"/>
</dbReference>
<dbReference type="InterPro" id="IPR013216">
    <property type="entry name" value="Methyltransf_11"/>
</dbReference>
<dbReference type="GO" id="GO:0032259">
    <property type="term" value="P:methylation"/>
    <property type="evidence" value="ECO:0007669"/>
    <property type="project" value="UniProtKB-KW"/>
</dbReference>
<dbReference type="InterPro" id="IPR050447">
    <property type="entry name" value="Erg6_SMT_methyltransf"/>
</dbReference>
<keyword evidence="4" id="KW-1185">Reference proteome</keyword>
<comment type="caution">
    <text evidence="3">The sequence shown here is derived from an EMBL/GenBank/DDBJ whole genome shotgun (WGS) entry which is preliminary data.</text>
</comment>
<accession>A0ABS9Z463</accession>
<name>A0ABS9Z463_9HYPH</name>
<dbReference type="GO" id="GO:0008168">
    <property type="term" value="F:methyltransferase activity"/>
    <property type="evidence" value="ECO:0007669"/>
    <property type="project" value="UniProtKB-KW"/>
</dbReference>
<keyword evidence="3" id="KW-0489">Methyltransferase</keyword>